<dbReference type="CDD" id="cd00038">
    <property type="entry name" value="CAP_ED"/>
    <property type="match status" value="2"/>
</dbReference>
<dbReference type="PROSITE" id="PS50042">
    <property type="entry name" value="CNMP_BINDING_3"/>
    <property type="match status" value="2"/>
</dbReference>
<dbReference type="PROSITE" id="PS00889">
    <property type="entry name" value="CNMP_BINDING_2"/>
    <property type="match status" value="2"/>
</dbReference>
<keyword evidence="3 7" id="KW-0116">cAMP-binding</keyword>
<comment type="caution">
    <text evidence="10">The sequence shown here is derived from an EMBL/GenBank/DDBJ whole genome shotgun (WGS) entry which is preliminary data.</text>
</comment>
<evidence type="ECO:0000256" key="3">
    <source>
        <dbReference type="ARBA" id="ARBA00022566"/>
    </source>
</evidence>
<dbReference type="Pfam" id="PF00027">
    <property type="entry name" value="cNMP_binding"/>
    <property type="match status" value="2"/>
</dbReference>
<dbReference type="Gene3D" id="2.60.120.10">
    <property type="entry name" value="Jelly Rolls"/>
    <property type="match status" value="2"/>
</dbReference>
<dbReference type="GO" id="GO:0034236">
    <property type="term" value="F:protein kinase A catalytic subunit binding"/>
    <property type="evidence" value="ECO:0007669"/>
    <property type="project" value="TreeGrafter"/>
</dbReference>
<dbReference type="InterPro" id="IPR000595">
    <property type="entry name" value="cNMP-bd_dom"/>
</dbReference>
<dbReference type="PROSITE" id="PS00888">
    <property type="entry name" value="CNMP_BINDING_1"/>
    <property type="match status" value="2"/>
</dbReference>
<dbReference type="GO" id="GO:0030552">
    <property type="term" value="F:cAMP binding"/>
    <property type="evidence" value="ECO:0007669"/>
    <property type="project" value="UniProtKB-KW"/>
</dbReference>
<feature type="binding site" evidence="7">
    <location>
        <position position="254"/>
    </location>
    <ligand>
        <name>3',5'-cyclic AMP</name>
        <dbReference type="ChEBI" id="CHEBI:58165"/>
        <label>2</label>
    </ligand>
</feature>
<feature type="domain" description="Cyclic nucleotide-binding" evidence="9">
    <location>
        <begin position="62"/>
        <end position="182"/>
    </location>
</feature>
<dbReference type="PRINTS" id="PR00103">
    <property type="entry name" value="CAMPKINASE"/>
</dbReference>
<gene>
    <name evidence="10" type="ORF">GE061_004318</name>
</gene>
<keyword evidence="2" id="KW-0597">Phosphoprotein</keyword>
<dbReference type="GO" id="GO:0005952">
    <property type="term" value="C:cAMP-dependent protein kinase complex"/>
    <property type="evidence" value="ECO:0007669"/>
    <property type="project" value="InterPro"/>
</dbReference>
<dbReference type="InterPro" id="IPR018490">
    <property type="entry name" value="cNMP-bd_dom_sf"/>
</dbReference>
<dbReference type="InterPro" id="IPR014710">
    <property type="entry name" value="RmlC-like_jellyroll"/>
</dbReference>
<feature type="binding site" evidence="7">
    <location>
        <position position="263"/>
    </location>
    <ligand>
        <name>3',5'-cyclic AMP</name>
        <dbReference type="ChEBI" id="CHEBI:58165"/>
        <label>2</label>
    </ligand>
</feature>
<feature type="compositionally biased region" description="Acidic residues" evidence="8">
    <location>
        <begin position="1"/>
        <end position="13"/>
    </location>
</feature>
<keyword evidence="6 7" id="KW-0114">cAMP</keyword>
<evidence type="ECO:0000256" key="2">
    <source>
        <dbReference type="ARBA" id="ARBA00022553"/>
    </source>
</evidence>
<keyword evidence="11" id="KW-1185">Reference proteome</keyword>
<reference evidence="10" key="1">
    <citation type="journal article" date="2021" name="Mol. Ecol. Resour.">
        <title>Apolygus lucorum genome provides insights into omnivorousness and mesophyll feeding.</title>
        <authorList>
            <person name="Liu Y."/>
            <person name="Liu H."/>
            <person name="Wang H."/>
            <person name="Huang T."/>
            <person name="Liu B."/>
            <person name="Yang B."/>
            <person name="Yin L."/>
            <person name="Li B."/>
            <person name="Zhang Y."/>
            <person name="Zhang S."/>
            <person name="Jiang F."/>
            <person name="Zhang X."/>
            <person name="Ren Y."/>
            <person name="Wang B."/>
            <person name="Wang S."/>
            <person name="Lu Y."/>
            <person name="Wu K."/>
            <person name="Fan W."/>
            <person name="Wang G."/>
        </authorList>
    </citation>
    <scope>NUCLEOTIDE SEQUENCE</scope>
    <source>
        <strain evidence="10">12Hb</strain>
    </source>
</reference>
<keyword evidence="5 7" id="KW-0547">Nucleotide-binding</keyword>
<dbReference type="AlphaFoldDB" id="A0A8S9WYV3"/>
<evidence type="ECO:0000256" key="6">
    <source>
        <dbReference type="ARBA" id="ARBA00023149"/>
    </source>
</evidence>
<protein>
    <recommendedName>
        <fullName evidence="9">Cyclic nucleotide-binding domain-containing protein</fullName>
    </recommendedName>
</protein>
<feature type="domain" description="Cyclic nucleotide-binding" evidence="9">
    <location>
        <begin position="185"/>
        <end position="302"/>
    </location>
</feature>
<evidence type="ECO:0000313" key="11">
    <source>
        <dbReference type="Proteomes" id="UP000466442"/>
    </source>
</evidence>
<dbReference type="SMART" id="SM00100">
    <property type="entry name" value="cNMP"/>
    <property type="match status" value="2"/>
</dbReference>
<dbReference type="InterPro" id="IPR050503">
    <property type="entry name" value="cAMP-dep_PK_reg_su-like"/>
</dbReference>
<feature type="binding site" evidence="7">
    <location>
        <position position="141"/>
    </location>
    <ligand>
        <name>3',5'-cyclic AMP</name>
        <dbReference type="ChEBI" id="CHEBI:58165"/>
        <label>1</label>
    </ligand>
</feature>
<keyword evidence="4" id="KW-0677">Repeat</keyword>
<evidence type="ECO:0000259" key="9">
    <source>
        <dbReference type="PROSITE" id="PS50042"/>
    </source>
</evidence>
<dbReference type="PANTHER" id="PTHR11635">
    <property type="entry name" value="CAMP-DEPENDENT PROTEIN KINASE REGULATORY CHAIN"/>
    <property type="match status" value="1"/>
</dbReference>
<dbReference type="SUPFAM" id="SSF51206">
    <property type="entry name" value="cAMP-binding domain-like"/>
    <property type="match status" value="2"/>
</dbReference>
<dbReference type="EMBL" id="WIXP02000012">
    <property type="protein sequence ID" value="KAF6201922.1"/>
    <property type="molecule type" value="Genomic_DNA"/>
</dbReference>
<evidence type="ECO:0000256" key="8">
    <source>
        <dbReference type="SAM" id="MobiDB-lite"/>
    </source>
</evidence>
<proteinExistence type="inferred from homology"/>
<evidence type="ECO:0000313" key="10">
    <source>
        <dbReference type="EMBL" id="KAF6201922.1"/>
    </source>
</evidence>
<evidence type="ECO:0000256" key="5">
    <source>
        <dbReference type="ARBA" id="ARBA00022741"/>
    </source>
</evidence>
<name>A0A8S9WYV3_APOLU</name>
<dbReference type="GO" id="GO:0004862">
    <property type="term" value="F:cAMP-dependent protein kinase inhibitor activity"/>
    <property type="evidence" value="ECO:0007669"/>
    <property type="project" value="TreeGrafter"/>
</dbReference>
<dbReference type="InterPro" id="IPR018488">
    <property type="entry name" value="cNMP-bd_CS"/>
</dbReference>
<accession>A0A8S9WYV3</accession>
<feature type="binding site" evidence="7">
    <location>
        <position position="132"/>
    </location>
    <ligand>
        <name>3',5'-cyclic AMP</name>
        <dbReference type="ChEBI" id="CHEBI:58165"/>
        <label>1</label>
    </ligand>
</feature>
<dbReference type="Proteomes" id="UP000466442">
    <property type="component" value="Linkage Group LG12"/>
</dbReference>
<dbReference type="InterPro" id="IPR012198">
    <property type="entry name" value="cAMP_dep_PK_reg_su"/>
</dbReference>
<dbReference type="PIRSF" id="PIRSF000548">
    <property type="entry name" value="PK_regulatory"/>
    <property type="match status" value="1"/>
</dbReference>
<dbReference type="OrthoDB" id="417078at2759"/>
<comment type="similarity">
    <text evidence="1">Belongs to the cAMP-dependent kinase regulatory chain family.</text>
</comment>
<evidence type="ECO:0000256" key="1">
    <source>
        <dbReference type="ARBA" id="ARBA00005753"/>
    </source>
</evidence>
<dbReference type="PANTHER" id="PTHR11635:SF152">
    <property type="entry name" value="CAMP-DEPENDENT PROTEIN KINASE TYPE I REGULATORY SUBUNIT-RELATED"/>
    <property type="match status" value="1"/>
</dbReference>
<organism evidence="10 11">
    <name type="scientific">Apolygus lucorum</name>
    <name type="common">Small green plant bug</name>
    <name type="synonym">Lygocoris lucorum</name>
    <dbReference type="NCBI Taxonomy" id="248454"/>
    <lineage>
        <taxon>Eukaryota</taxon>
        <taxon>Metazoa</taxon>
        <taxon>Ecdysozoa</taxon>
        <taxon>Arthropoda</taxon>
        <taxon>Hexapoda</taxon>
        <taxon>Insecta</taxon>
        <taxon>Pterygota</taxon>
        <taxon>Neoptera</taxon>
        <taxon>Paraneoptera</taxon>
        <taxon>Hemiptera</taxon>
        <taxon>Heteroptera</taxon>
        <taxon>Panheteroptera</taxon>
        <taxon>Cimicomorpha</taxon>
        <taxon>Miridae</taxon>
        <taxon>Mirini</taxon>
        <taxon>Apolygus</taxon>
    </lineage>
</organism>
<sequence>MALPLTDEDEEEQPPPLTSEKRRHSIFTRGYDPNDEDEKLDVYPKSEGAKKKLEESVKDNLLFRGLEPEQLMAIIDAMKEVEVKKGDDIIKQGEDGDFFYVIDKGTYEVHVTREDGEDSIMQTYVGRGCFGELALMYNQPRQATVRAVTGGTVFALERDLFKKIVVKSAHVRRKLYGELIDKVSLFETLTEYEKLKIADVLYTLVFSDGESIIKQGETADGMYFVISGSVKITKIVDGKEVAVKDINSGQYFGELALLKNKPRAASATALGSTKVAFLAAEAFERLMGPCLKMMHINAEDYL</sequence>
<feature type="region of interest" description="Disordered" evidence="8">
    <location>
        <begin position="1"/>
        <end position="47"/>
    </location>
</feature>
<evidence type="ECO:0000256" key="4">
    <source>
        <dbReference type="ARBA" id="ARBA00022737"/>
    </source>
</evidence>
<dbReference type="GO" id="GO:0005829">
    <property type="term" value="C:cytosol"/>
    <property type="evidence" value="ECO:0007669"/>
    <property type="project" value="TreeGrafter"/>
</dbReference>
<evidence type="ECO:0000256" key="7">
    <source>
        <dbReference type="PIRSR" id="PIRSR000548-1"/>
    </source>
</evidence>